<gene>
    <name evidence="2" type="ORF">NEICINOT_03016</name>
</gene>
<evidence type="ECO:0000313" key="3">
    <source>
        <dbReference type="Proteomes" id="UP000003294"/>
    </source>
</evidence>
<evidence type="ECO:0000256" key="1">
    <source>
        <dbReference type="SAM" id="Phobius"/>
    </source>
</evidence>
<feature type="transmembrane region" description="Helical" evidence="1">
    <location>
        <begin position="6"/>
        <end position="27"/>
    </location>
</feature>
<protein>
    <submittedName>
        <fullName evidence="2">Uncharacterized protein</fullName>
    </submittedName>
</protein>
<keyword evidence="1" id="KW-0812">Transmembrane</keyword>
<keyword evidence="1" id="KW-1133">Transmembrane helix</keyword>
<comment type="caution">
    <text evidence="2">The sequence shown here is derived from an EMBL/GenBank/DDBJ whole genome shotgun (WGS) entry which is preliminary data.</text>
</comment>
<dbReference type="STRING" id="546262.NEICINOT_03016"/>
<sequence length="82" mass="9861">MVCPSWLLFSFQTAFCFFFLISLRFNIFRKYISLKIHFCYCTTLCTYFDTQKDKYPNNTAPKYAAPSRTKLYVLKTSLFEYN</sequence>
<name>D0W053_NEICI</name>
<dbReference type="EMBL" id="ACDY02000001">
    <property type="protein sequence ID" value="EEZ72586.1"/>
    <property type="molecule type" value="Genomic_DNA"/>
</dbReference>
<organism evidence="2 3">
    <name type="scientific">Neisseria cinerea ATCC 14685</name>
    <dbReference type="NCBI Taxonomy" id="546262"/>
    <lineage>
        <taxon>Bacteria</taxon>
        <taxon>Pseudomonadati</taxon>
        <taxon>Pseudomonadota</taxon>
        <taxon>Betaproteobacteria</taxon>
        <taxon>Neisseriales</taxon>
        <taxon>Neisseriaceae</taxon>
        <taxon>Neisseria</taxon>
    </lineage>
</organism>
<dbReference type="Proteomes" id="UP000003294">
    <property type="component" value="Unassembled WGS sequence"/>
</dbReference>
<reference evidence="2 3" key="1">
    <citation type="submission" date="2009-10" db="EMBL/GenBank/DDBJ databases">
        <authorList>
            <person name="Weinstock G."/>
            <person name="Sodergren E."/>
            <person name="Clifton S."/>
            <person name="Fulton L."/>
            <person name="Fulton B."/>
            <person name="Courtney L."/>
            <person name="Fronick C."/>
            <person name="Harrison M."/>
            <person name="Strong C."/>
            <person name="Farmer C."/>
            <person name="Delahaunty K."/>
            <person name="Markovic C."/>
            <person name="Hall O."/>
            <person name="Minx P."/>
            <person name="Tomlinson C."/>
            <person name="Mitreva M."/>
            <person name="Nelson J."/>
            <person name="Hou S."/>
            <person name="Wollam A."/>
            <person name="Pepin K.H."/>
            <person name="Johnson M."/>
            <person name="Bhonagiri V."/>
            <person name="Nash W.E."/>
            <person name="Warren W."/>
            <person name="Chinwalla A."/>
            <person name="Mardis E.R."/>
            <person name="Wilson R.K."/>
        </authorList>
    </citation>
    <scope>NUCLEOTIDE SEQUENCE [LARGE SCALE GENOMIC DNA]</scope>
    <source>
        <strain evidence="2 3">ATCC 14685</strain>
    </source>
</reference>
<accession>D0W053</accession>
<proteinExistence type="predicted"/>
<evidence type="ECO:0000313" key="2">
    <source>
        <dbReference type="EMBL" id="EEZ72586.1"/>
    </source>
</evidence>
<keyword evidence="1" id="KW-0472">Membrane</keyword>
<dbReference type="AlphaFoldDB" id="D0W053"/>